<dbReference type="Pfam" id="PF23359">
    <property type="entry name" value="Lsr2_DNA-bd"/>
    <property type="match status" value="1"/>
</dbReference>
<evidence type="ECO:0000259" key="4">
    <source>
        <dbReference type="Pfam" id="PF23359"/>
    </source>
</evidence>
<dbReference type="InterPro" id="IPR042261">
    <property type="entry name" value="Lsr2-like_dimerization"/>
</dbReference>
<protein>
    <submittedName>
        <fullName evidence="5">Lsr2 family protein</fullName>
    </submittedName>
</protein>
<evidence type="ECO:0000256" key="1">
    <source>
        <dbReference type="ARBA" id="ARBA00023125"/>
    </source>
</evidence>
<dbReference type="InterPro" id="IPR055370">
    <property type="entry name" value="Lsr2_DNA-bd"/>
</dbReference>
<feature type="domain" description="Lsr2 dimerization" evidence="3">
    <location>
        <begin position="1"/>
        <end position="59"/>
    </location>
</feature>
<keyword evidence="1" id="KW-0238">DNA-binding</keyword>
<keyword evidence="6" id="KW-1185">Reference proteome</keyword>
<evidence type="ECO:0000313" key="6">
    <source>
        <dbReference type="Proteomes" id="UP000595046"/>
    </source>
</evidence>
<feature type="compositionally biased region" description="Basic and acidic residues" evidence="2">
    <location>
        <begin position="82"/>
        <end position="100"/>
    </location>
</feature>
<dbReference type="KEGG" id="sbat:G4Z16_32020"/>
<gene>
    <name evidence="5" type="ORF">G4Z16_32020</name>
</gene>
<evidence type="ECO:0000313" key="5">
    <source>
        <dbReference type="EMBL" id="QPP10287.1"/>
    </source>
</evidence>
<dbReference type="Pfam" id="PF11774">
    <property type="entry name" value="Lsr2"/>
    <property type="match status" value="1"/>
</dbReference>
<feature type="compositionally biased region" description="Basic residues" evidence="2">
    <location>
        <begin position="57"/>
        <end position="66"/>
    </location>
</feature>
<dbReference type="InterPro" id="IPR024412">
    <property type="entry name" value="Lsr2_dim_dom"/>
</dbReference>
<dbReference type="GO" id="GO:0016746">
    <property type="term" value="F:acyltransferase activity"/>
    <property type="evidence" value="ECO:0007669"/>
    <property type="project" value="InterPro"/>
</dbReference>
<feature type="region of interest" description="Disordered" evidence="2">
    <location>
        <begin position="57"/>
        <end position="113"/>
    </location>
</feature>
<organism evidence="5 6">
    <name type="scientific">Streptomyces bathyalis</name>
    <dbReference type="NCBI Taxonomy" id="2710756"/>
    <lineage>
        <taxon>Bacteria</taxon>
        <taxon>Bacillati</taxon>
        <taxon>Actinomycetota</taxon>
        <taxon>Actinomycetes</taxon>
        <taxon>Kitasatosporales</taxon>
        <taxon>Streptomycetaceae</taxon>
        <taxon>Streptomyces</taxon>
    </lineage>
</organism>
<dbReference type="Gene3D" id="4.10.320.10">
    <property type="entry name" value="E3-binding domain"/>
    <property type="match status" value="1"/>
</dbReference>
<dbReference type="RefSeq" id="WP_197354052.1">
    <property type="nucleotide sequence ID" value="NZ_CP048882.1"/>
</dbReference>
<name>A0A7T1WVJ7_9ACTN</name>
<dbReference type="EMBL" id="CP048882">
    <property type="protein sequence ID" value="QPP10287.1"/>
    <property type="molecule type" value="Genomic_DNA"/>
</dbReference>
<dbReference type="AlphaFoldDB" id="A0A7T1WVJ7"/>
<reference evidence="6" key="1">
    <citation type="submission" date="2020-02" db="EMBL/GenBank/DDBJ databases">
        <title>Streptomyces sp. ASO4wet.</title>
        <authorList>
            <person name="Risdian C."/>
            <person name="Landwehr W."/>
            <person name="Schupp P."/>
            <person name="Wink J."/>
        </authorList>
    </citation>
    <scope>NUCLEOTIDE SEQUENCE [LARGE SCALE GENOMIC DNA]</scope>
    <source>
        <strain evidence="6">ASO4wet</strain>
    </source>
</reference>
<feature type="domain" description="Lsr2 DNA-binding" evidence="4">
    <location>
        <begin position="78"/>
        <end position="112"/>
    </location>
</feature>
<dbReference type="GO" id="GO:0003677">
    <property type="term" value="F:DNA binding"/>
    <property type="evidence" value="ECO:0007669"/>
    <property type="project" value="UniProtKB-KW"/>
</dbReference>
<evidence type="ECO:0000259" key="3">
    <source>
        <dbReference type="Pfam" id="PF11774"/>
    </source>
</evidence>
<dbReference type="Proteomes" id="UP000595046">
    <property type="component" value="Chromosome"/>
</dbReference>
<sequence>MAQRVVTLLIDDLSGEESEDVTNVQFSVAGTDFEIDLNDKNHGEFMNALAPYMKNGRRIKRSRKAGKGPGRAPSAGGSNETAKIREWAKEQGFEVNERGRVPATVREAYEKAH</sequence>
<evidence type="ECO:0000256" key="2">
    <source>
        <dbReference type="SAM" id="MobiDB-lite"/>
    </source>
</evidence>
<proteinExistence type="predicted"/>
<dbReference type="InterPro" id="IPR036625">
    <property type="entry name" value="E3-bd_dom_sf"/>
</dbReference>
<accession>A0A7T1WVJ7</accession>
<dbReference type="Gene3D" id="3.30.60.230">
    <property type="entry name" value="Lsr2, dimerization domain"/>
    <property type="match status" value="1"/>
</dbReference>